<evidence type="ECO:0000256" key="1">
    <source>
        <dbReference type="SAM" id="MobiDB-lite"/>
    </source>
</evidence>
<feature type="region of interest" description="Disordered" evidence="1">
    <location>
        <begin position="1"/>
        <end position="39"/>
    </location>
</feature>
<sequence length="39" mass="4296">MLYAPLVATRTSASSASSRALRQRRRRLPRGQRRGTPGG</sequence>
<gene>
    <name evidence="2" type="ORF">B8V81_4764</name>
</gene>
<evidence type="ECO:0000313" key="2">
    <source>
        <dbReference type="EMBL" id="PLT46333.1"/>
    </source>
</evidence>
<organism evidence="2 3">
    <name type="scientific">Paenibacillus pasadenensis</name>
    <dbReference type="NCBI Taxonomy" id="217090"/>
    <lineage>
        <taxon>Bacteria</taxon>
        <taxon>Bacillati</taxon>
        <taxon>Bacillota</taxon>
        <taxon>Bacilli</taxon>
        <taxon>Bacillales</taxon>
        <taxon>Paenibacillaceae</taxon>
        <taxon>Paenibacillus</taxon>
    </lineage>
</organism>
<dbReference type="AlphaFoldDB" id="A0A2N5N7N6"/>
<comment type="caution">
    <text evidence="2">The sequence shown here is derived from an EMBL/GenBank/DDBJ whole genome shotgun (WGS) entry which is preliminary data.</text>
</comment>
<proteinExistence type="predicted"/>
<protein>
    <submittedName>
        <fullName evidence="2">Uncharacterized protein</fullName>
    </submittedName>
</protein>
<keyword evidence="3" id="KW-1185">Reference proteome</keyword>
<evidence type="ECO:0000313" key="3">
    <source>
        <dbReference type="Proteomes" id="UP000234789"/>
    </source>
</evidence>
<dbReference type="EMBL" id="NFEZ01000004">
    <property type="protein sequence ID" value="PLT46333.1"/>
    <property type="molecule type" value="Genomic_DNA"/>
</dbReference>
<reference evidence="2 3" key="1">
    <citation type="submission" date="2017-05" db="EMBL/GenBank/DDBJ databases">
        <title>Functional genome analysis of Paenibacillus pasadenensis strain R16: insights on endophytic life style and antifungal activity.</title>
        <authorList>
            <person name="Passera A."/>
            <person name="Marcolungo L."/>
            <person name="Casati P."/>
            <person name="Brasca M."/>
            <person name="Quaglino F."/>
            <person name="Delledonne M."/>
        </authorList>
    </citation>
    <scope>NUCLEOTIDE SEQUENCE [LARGE SCALE GENOMIC DNA]</scope>
    <source>
        <strain evidence="2 3">R16</strain>
    </source>
</reference>
<feature type="compositionally biased region" description="Low complexity" evidence="1">
    <location>
        <begin position="8"/>
        <end position="20"/>
    </location>
</feature>
<dbReference type="Proteomes" id="UP000234789">
    <property type="component" value="Unassembled WGS sequence"/>
</dbReference>
<accession>A0A2N5N7N6</accession>
<name>A0A2N5N7N6_9BACL</name>
<feature type="compositionally biased region" description="Basic residues" evidence="1">
    <location>
        <begin position="21"/>
        <end position="33"/>
    </location>
</feature>